<name>A0A9P1GPJ9_9DINO</name>
<dbReference type="OrthoDB" id="10310794at2759"/>
<dbReference type="EMBL" id="CAMXCT020006709">
    <property type="protein sequence ID" value="CAL1172064.1"/>
    <property type="molecule type" value="Genomic_DNA"/>
</dbReference>
<reference evidence="2 3" key="2">
    <citation type="submission" date="2024-05" db="EMBL/GenBank/DDBJ databases">
        <authorList>
            <person name="Chen Y."/>
            <person name="Shah S."/>
            <person name="Dougan E. K."/>
            <person name="Thang M."/>
            <person name="Chan C."/>
        </authorList>
    </citation>
    <scope>NUCLEOTIDE SEQUENCE [LARGE SCALE GENOMIC DNA]</scope>
</reference>
<reference evidence="1" key="1">
    <citation type="submission" date="2022-10" db="EMBL/GenBank/DDBJ databases">
        <authorList>
            <person name="Chen Y."/>
            <person name="Dougan E. K."/>
            <person name="Chan C."/>
            <person name="Rhodes N."/>
            <person name="Thang M."/>
        </authorList>
    </citation>
    <scope>NUCLEOTIDE SEQUENCE</scope>
</reference>
<dbReference type="AlphaFoldDB" id="A0A9P1GPJ9"/>
<accession>A0A9P1GPJ9</accession>
<keyword evidence="3" id="KW-1185">Reference proteome</keyword>
<evidence type="ECO:0000313" key="2">
    <source>
        <dbReference type="EMBL" id="CAL4806001.1"/>
    </source>
</evidence>
<gene>
    <name evidence="1" type="ORF">C1SCF055_LOCUS43237</name>
</gene>
<comment type="caution">
    <text evidence="1">The sequence shown here is derived from an EMBL/GenBank/DDBJ whole genome shotgun (WGS) entry which is preliminary data.</text>
</comment>
<evidence type="ECO:0000313" key="1">
    <source>
        <dbReference type="EMBL" id="CAI4018689.1"/>
    </source>
</evidence>
<protein>
    <submittedName>
        <fullName evidence="1">Uncharacterized protein</fullName>
    </submittedName>
</protein>
<proteinExistence type="predicted"/>
<evidence type="ECO:0000313" key="3">
    <source>
        <dbReference type="Proteomes" id="UP001152797"/>
    </source>
</evidence>
<dbReference type="Proteomes" id="UP001152797">
    <property type="component" value="Unassembled WGS sequence"/>
</dbReference>
<organism evidence="1">
    <name type="scientific">Cladocopium goreaui</name>
    <dbReference type="NCBI Taxonomy" id="2562237"/>
    <lineage>
        <taxon>Eukaryota</taxon>
        <taxon>Sar</taxon>
        <taxon>Alveolata</taxon>
        <taxon>Dinophyceae</taxon>
        <taxon>Suessiales</taxon>
        <taxon>Symbiodiniaceae</taxon>
        <taxon>Cladocopium</taxon>
    </lineage>
</organism>
<dbReference type="EMBL" id="CAMXCT010006709">
    <property type="protein sequence ID" value="CAI4018689.1"/>
    <property type="molecule type" value="Genomic_DNA"/>
</dbReference>
<sequence>MSTSAAAAAVAASVSMNSQRRNSLGEMPKMPWVWVCDQRAPSQPRKLPVPKYFQSGNEHVGKLTWESMKKWLSRGVERQVTSAWIAVEQPGKSEWHLHEVPVQLSSSPFKDGTLVVVCCGNESLNPNVSGQLPPPFKLRPLQNQASSDASVLGGKMWKSARSRVLATMAFSQPATIFGKKLSNGSDRSLASAASAASNREAFAPIPEDKMQRETEREVAEAEPNVRPLKPAIKKGKETKAIKEVRTERGKLGKTKPRLKFEGHEEDAMDVPAECHDLNDGFNAPVKPWLLSCGPAAPTTMTRATQTEPLKVRGSCSRCCRCRMCCCDGYEDSDILHVQ</sequence>
<dbReference type="EMBL" id="CAMXCT030006709">
    <property type="protein sequence ID" value="CAL4806001.1"/>
    <property type="molecule type" value="Genomic_DNA"/>
</dbReference>